<gene>
    <name evidence="1" type="primary">NTNH</name>
</gene>
<reference evidence="1" key="1">
    <citation type="journal article" date="1994" name="Syst. Appl. Microbiol.">
        <title>Cloning and sequencing of a hemagglutinin component of the botulinum neurotoxin complex encoded by Clostridium botulinum types A and B.</title>
        <authorList>
            <person name="East A.K."/>
            <person name="Stacey J.M."/>
            <person name="Collins M.D."/>
        </authorList>
    </citation>
    <scope>NUCLEOTIDE SEQUENCE</scope>
    <source>
        <strain evidence="1">17B</strain>
    </source>
</reference>
<accession>Q45866</accession>
<name>Q45866_CLOBO</name>
<sequence length="18" mass="2029">MNINDNLSINSPVDNKKL</sequence>
<organism evidence="1">
    <name type="scientific">Clostridium botulinum</name>
    <dbReference type="NCBI Taxonomy" id="1491"/>
    <lineage>
        <taxon>Bacteria</taxon>
        <taxon>Bacillati</taxon>
        <taxon>Bacillota</taxon>
        <taxon>Clostridia</taxon>
        <taxon>Eubacteriales</taxon>
        <taxon>Clostridiaceae</taxon>
        <taxon>Clostridium</taxon>
    </lineage>
</organism>
<dbReference type="PIR" id="S58855">
    <property type="entry name" value="S58855"/>
</dbReference>
<evidence type="ECO:0000313" key="1">
    <source>
        <dbReference type="EMBL" id="CAA55712.1"/>
    </source>
</evidence>
<dbReference type="AlphaFoldDB" id="Q45866"/>
<proteinExistence type="predicted"/>
<dbReference type="EMBL" id="X79103">
    <property type="protein sequence ID" value="CAA55712.1"/>
    <property type="molecule type" value="Genomic_DNA"/>
</dbReference>
<protein>
    <submittedName>
        <fullName evidence="1">NTNH protein</fullName>
    </submittedName>
</protein>